<gene>
    <name evidence="2" type="ORF">D6D85_14655</name>
</gene>
<keyword evidence="3" id="KW-1185">Reference proteome</keyword>
<dbReference type="PANTHER" id="PTHR34314">
    <property type="entry name" value="CRENARCHAEAL PROTEIN, PUTATIVE-RELATED"/>
    <property type="match status" value="1"/>
</dbReference>
<dbReference type="Proteomes" id="UP000277582">
    <property type="component" value="Unassembled WGS sequence"/>
</dbReference>
<evidence type="ECO:0000313" key="3">
    <source>
        <dbReference type="Proteomes" id="UP000277582"/>
    </source>
</evidence>
<protein>
    <recommendedName>
        <fullName evidence="4">DUF3782 domain-containing protein</fullName>
    </recommendedName>
</protein>
<proteinExistence type="predicted"/>
<dbReference type="EMBL" id="RCOS01000163">
    <property type="protein sequence ID" value="RSN72236.1"/>
    <property type="molecule type" value="Genomic_DNA"/>
</dbReference>
<accession>A0A3R9QB54</accession>
<keyword evidence="1" id="KW-0175">Coiled coil</keyword>
<dbReference type="AlphaFoldDB" id="A0A3R9QB54"/>
<dbReference type="PANTHER" id="PTHR34314:SF6">
    <property type="entry name" value="DUF3782 DOMAIN-CONTAINING PROTEIN"/>
    <property type="match status" value="1"/>
</dbReference>
<feature type="coiled-coil region" evidence="1">
    <location>
        <begin position="114"/>
        <end position="141"/>
    </location>
</feature>
<reference evidence="2 3" key="1">
    <citation type="submission" date="2018-10" db="EMBL/GenBank/DDBJ databases">
        <title>Co-occurring genomic capacity for anaerobic methane metabolism and dissimilatory sulfite reduction discovered in the Korarchaeota.</title>
        <authorList>
            <person name="Mckay L.J."/>
            <person name="Dlakic M."/>
            <person name="Fields M.W."/>
            <person name="Delmont T.O."/>
            <person name="Eren A.M."/>
            <person name="Jay Z.J."/>
            <person name="Klingelsmith K.B."/>
            <person name="Rusch D.B."/>
            <person name="Inskeep W.P."/>
        </authorList>
    </citation>
    <scope>NUCLEOTIDE SEQUENCE [LARGE SCALE GENOMIC DNA]</scope>
    <source>
        <strain evidence="2 3">MDKW</strain>
    </source>
</reference>
<evidence type="ECO:0000313" key="2">
    <source>
        <dbReference type="EMBL" id="RSN72236.1"/>
    </source>
</evidence>
<evidence type="ECO:0000256" key="1">
    <source>
        <dbReference type="SAM" id="Coils"/>
    </source>
</evidence>
<evidence type="ECO:0008006" key="4">
    <source>
        <dbReference type="Google" id="ProtNLM"/>
    </source>
</evidence>
<name>A0A3R9QB54_9CREN</name>
<organism evidence="2 3">
    <name type="scientific">Candidatus Methanodesulfokora washburnensis</name>
    <dbReference type="NCBI Taxonomy" id="2478471"/>
    <lineage>
        <taxon>Archaea</taxon>
        <taxon>Thermoproteota</taxon>
        <taxon>Candidatus Korarchaeia</taxon>
        <taxon>Candidatus Korarchaeia incertae sedis</taxon>
        <taxon>Candidatus Methanodesulfokora</taxon>
    </lineage>
</organism>
<sequence length="270" mass="31843">MSSVISQQFNILSYIIYLFIWKKYNITMSLVEKLMKELESKPEEAKKLMEKMAELYPEFSFSSQVRKLVEQMSLMAEEQTKIWQEIKAIKEEQTKIWQEIKAIKEEQTKIWQEIKAMLEVIRNLQAQQSRLEKRMDRIYEGLSASIMYAFGELSRYAGMTFEEFVRKFLTDRMRRNKEIPADRELKPAVIEGEEIDAFLEDPLIVAEITAHAKSPEEIEKLLRKAEKVRKAYGKEPRKILVVQTAEKDVAKELKRIAEREDVELIVGKIL</sequence>
<comment type="caution">
    <text evidence="2">The sequence shown here is derived from an EMBL/GenBank/DDBJ whole genome shotgun (WGS) entry which is preliminary data.</text>
</comment>